<reference evidence="2 3" key="1">
    <citation type="submission" date="2018-12" db="EMBL/GenBank/DDBJ databases">
        <title>Amycolatopsis eburnea sp. nov. actinomycete associate with arbuscular mycorrhiza fungal spore.</title>
        <authorList>
            <person name="Lumyong S."/>
            <person name="Chaiya L."/>
        </authorList>
    </citation>
    <scope>NUCLEOTIDE SEQUENCE [LARGE SCALE GENOMIC DNA]</scope>
    <source>
        <strain evidence="2 3">GLM-1</strain>
    </source>
</reference>
<evidence type="ECO:0000313" key="3">
    <source>
        <dbReference type="Proteomes" id="UP000267081"/>
    </source>
</evidence>
<dbReference type="Proteomes" id="UP000267081">
    <property type="component" value="Unassembled WGS sequence"/>
</dbReference>
<accession>A0A3R9FMB6</accession>
<name>A0A3R9FMB6_9PSEU</name>
<protein>
    <submittedName>
        <fullName evidence="2">Uncharacterized protein</fullName>
    </submittedName>
</protein>
<organism evidence="2 3">
    <name type="scientific">Amycolatopsis eburnea</name>
    <dbReference type="NCBI Taxonomy" id="2267691"/>
    <lineage>
        <taxon>Bacteria</taxon>
        <taxon>Bacillati</taxon>
        <taxon>Actinomycetota</taxon>
        <taxon>Actinomycetes</taxon>
        <taxon>Pseudonocardiales</taxon>
        <taxon>Pseudonocardiaceae</taxon>
        <taxon>Amycolatopsis</taxon>
    </lineage>
</organism>
<feature type="compositionally biased region" description="Basic and acidic residues" evidence="1">
    <location>
        <begin position="51"/>
        <end position="60"/>
    </location>
</feature>
<gene>
    <name evidence="2" type="ORF">EIY87_20400</name>
</gene>
<dbReference type="OrthoDB" id="6635957at2"/>
<dbReference type="RefSeq" id="WP_125310523.1">
    <property type="nucleotide sequence ID" value="NZ_RSEC01000046.1"/>
</dbReference>
<evidence type="ECO:0000256" key="1">
    <source>
        <dbReference type="SAM" id="MobiDB-lite"/>
    </source>
</evidence>
<comment type="caution">
    <text evidence="2">The sequence shown here is derived from an EMBL/GenBank/DDBJ whole genome shotgun (WGS) entry which is preliminary data.</text>
</comment>
<proteinExistence type="predicted"/>
<dbReference type="EMBL" id="RSEC01000046">
    <property type="protein sequence ID" value="RSD17150.1"/>
    <property type="molecule type" value="Genomic_DNA"/>
</dbReference>
<keyword evidence="3" id="KW-1185">Reference proteome</keyword>
<feature type="compositionally biased region" description="Polar residues" evidence="1">
    <location>
        <begin position="32"/>
        <end position="41"/>
    </location>
</feature>
<feature type="region of interest" description="Disordered" evidence="1">
    <location>
        <begin position="31"/>
        <end position="60"/>
    </location>
</feature>
<evidence type="ECO:0000313" key="2">
    <source>
        <dbReference type="EMBL" id="RSD17150.1"/>
    </source>
</evidence>
<sequence length="60" mass="6261">MNTVDTPHDGAATPIFDTLLAEAGLSWVDASPTASGEQHTNGWFCADDTEAAPRTDTPEG</sequence>
<dbReference type="AlphaFoldDB" id="A0A3R9FMB6"/>